<accession>A0A1C7N8M1</accession>
<feature type="region of interest" description="Disordered" evidence="1">
    <location>
        <begin position="1"/>
        <end position="37"/>
    </location>
</feature>
<evidence type="ECO:0000256" key="1">
    <source>
        <dbReference type="SAM" id="MobiDB-lite"/>
    </source>
</evidence>
<comment type="caution">
    <text evidence="2">The sequence shown here is derived from an EMBL/GenBank/DDBJ whole genome shotgun (WGS) entry which is preliminary data.</text>
</comment>
<protein>
    <submittedName>
        <fullName evidence="2">Uncharacterized protein</fullName>
    </submittedName>
</protein>
<name>A0A1C7N8M1_9FUNG</name>
<sequence>MYLFEQATSHSESSAIGTALTNEEQEREQNELENLGEDTEEFISGSLPKDSVISLCLESI</sequence>
<proteinExistence type="predicted"/>
<evidence type="ECO:0000313" key="2">
    <source>
        <dbReference type="EMBL" id="OBZ85431.1"/>
    </source>
</evidence>
<feature type="compositionally biased region" description="Polar residues" evidence="1">
    <location>
        <begin position="1"/>
        <end position="21"/>
    </location>
</feature>
<evidence type="ECO:0000313" key="3">
    <source>
        <dbReference type="Proteomes" id="UP000093000"/>
    </source>
</evidence>
<organism evidence="2 3">
    <name type="scientific">Choanephora cucurbitarum</name>
    <dbReference type="NCBI Taxonomy" id="101091"/>
    <lineage>
        <taxon>Eukaryota</taxon>
        <taxon>Fungi</taxon>
        <taxon>Fungi incertae sedis</taxon>
        <taxon>Mucoromycota</taxon>
        <taxon>Mucoromycotina</taxon>
        <taxon>Mucoromycetes</taxon>
        <taxon>Mucorales</taxon>
        <taxon>Mucorineae</taxon>
        <taxon>Choanephoraceae</taxon>
        <taxon>Choanephoroideae</taxon>
        <taxon>Choanephora</taxon>
    </lineage>
</organism>
<dbReference type="InParanoid" id="A0A1C7N8M1"/>
<dbReference type="EMBL" id="LUGH01000396">
    <property type="protein sequence ID" value="OBZ85431.1"/>
    <property type="molecule type" value="Genomic_DNA"/>
</dbReference>
<gene>
    <name evidence="2" type="ORF">A0J61_06512</name>
</gene>
<reference evidence="2 3" key="1">
    <citation type="submission" date="2016-03" db="EMBL/GenBank/DDBJ databases">
        <title>Choanephora cucurbitarum.</title>
        <authorList>
            <person name="Min B."/>
            <person name="Park H."/>
            <person name="Park J.-H."/>
            <person name="Shin H.-D."/>
            <person name="Choi I.-G."/>
        </authorList>
    </citation>
    <scope>NUCLEOTIDE SEQUENCE [LARGE SCALE GENOMIC DNA]</scope>
    <source>
        <strain evidence="2 3">KUS-F28377</strain>
    </source>
</reference>
<keyword evidence="3" id="KW-1185">Reference proteome</keyword>
<dbReference type="AlphaFoldDB" id="A0A1C7N8M1"/>
<dbReference type="Proteomes" id="UP000093000">
    <property type="component" value="Unassembled WGS sequence"/>
</dbReference>